<evidence type="ECO:0000313" key="2">
    <source>
        <dbReference type="EMBL" id="KAL2507341.1"/>
    </source>
</evidence>
<name>A0ABD1T3Y1_9LAMI</name>
<evidence type="ECO:0000256" key="1">
    <source>
        <dbReference type="SAM" id="MobiDB-lite"/>
    </source>
</evidence>
<evidence type="ECO:0000313" key="3">
    <source>
        <dbReference type="Proteomes" id="UP001604277"/>
    </source>
</evidence>
<comment type="caution">
    <text evidence="2">The sequence shown here is derived from an EMBL/GenBank/DDBJ whole genome shotgun (WGS) entry which is preliminary data.</text>
</comment>
<organism evidence="2 3">
    <name type="scientific">Forsythia ovata</name>
    <dbReference type="NCBI Taxonomy" id="205694"/>
    <lineage>
        <taxon>Eukaryota</taxon>
        <taxon>Viridiplantae</taxon>
        <taxon>Streptophyta</taxon>
        <taxon>Embryophyta</taxon>
        <taxon>Tracheophyta</taxon>
        <taxon>Spermatophyta</taxon>
        <taxon>Magnoliopsida</taxon>
        <taxon>eudicotyledons</taxon>
        <taxon>Gunneridae</taxon>
        <taxon>Pentapetalae</taxon>
        <taxon>asterids</taxon>
        <taxon>lamiids</taxon>
        <taxon>Lamiales</taxon>
        <taxon>Oleaceae</taxon>
        <taxon>Forsythieae</taxon>
        <taxon>Forsythia</taxon>
    </lineage>
</organism>
<sequence length="159" mass="18201">MVRKDLLEIGFNISHLEILDRMSYLVEEEYLAGSTLCSCKRDSNCDFTSESYNGPPDYWVTKHKHGSSCADVELESNVHDIAPNAAVLRSGRRKTLNDELPSLHHLSLRRRLSPGGRDRPTTRGIRRNPRNISPSRCNDEDCSDLIGLQHDEKYMRDFL</sequence>
<dbReference type="Proteomes" id="UP001604277">
    <property type="component" value="Unassembled WGS sequence"/>
</dbReference>
<feature type="region of interest" description="Disordered" evidence="1">
    <location>
        <begin position="111"/>
        <end position="137"/>
    </location>
</feature>
<accession>A0ABD1T3Y1</accession>
<keyword evidence="3" id="KW-1185">Reference proteome</keyword>
<proteinExistence type="predicted"/>
<dbReference type="AlphaFoldDB" id="A0ABD1T3Y1"/>
<reference evidence="3" key="1">
    <citation type="submission" date="2024-07" db="EMBL/GenBank/DDBJ databases">
        <title>Two chromosome-level genome assemblies of Korean endemic species Abeliophyllum distichum and Forsythia ovata (Oleaceae).</title>
        <authorList>
            <person name="Jang H."/>
        </authorList>
    </citation>
    <scope>NUCLEOTIDE SEQUENCE [LARGE SCALE GENOMIC DNA]</scope>
</reference>
<gene>
    <name evidence="2" type="ORF">Fot_30988</name>
</gene>
<dbReference type="PANTHER" id="PTHR34536">
    <property type="entry name" value="DENTIN SIALOPHOSPHOPROTEIN-LIKE PROTEIN"/>
    <property type="match status" value="1"/>
</dbReference>
<protein>
    <submittedName>
        <fullName evidence="2">Uncharacterized protein</fullName>
    </submittedName>
</protein>
<dbReference type="EMBL" id="JBFOLJ010000009">
    <property type="protein sequence ID" value="KAL2507341.1"/>
    <property type="molecule type" value="Genomic_DNA"/>
</dbReference>
<dbReference type="PANTHER" id="PTHR34536:SF4">
    <property type="entry name" value="BTZ DOMAIN-CONTAINING PROTEIN"/>
    <property type="match status" value="1"/>
</dbReference>